<gene>
    <name evidence="3" type="ORF">PLEOSDRAFT_1114327</name>
</gene>
<dbReference type="Proteomes" id="UP000027073">
    <property type="component" value="Unassembled WGS sequence"/>
</dbReference>
<name>A0A067N895_PLEO1</name>
<evidence type="ECO:0000256" key="2">
    <source>
        <dbReference type="SAM" id="SignalP"/>
    </source>
</evidence>
<sequence length="312" mass="32110">MATHVLHRHWLSLSCFLGVICATIAKGDPFVSVEAVDVLPGGLPKTGYWHKEYNDRCGADLFEAHGANAGMSFTFIGSGFVARLLSCETCSPVEIRIDECKEPITVDLSDRGFRCPTGSPVFTKTDLVHGMHTIRIKRLEEGKPLKVMKFEYLTHAPPTPSSGESGESSSPPPLPDSPQIAFSAAADTAGKAGSSIATSAMKSAARVVAKQAAGIAMSYAVMTGAKLVAKAAMGYVAGGTMGDIVADGLTGAMSDGGEDFSVAGDGGGWFDTAGVDGSVDTGGLVDGDMPVDGGDISDVLVDILSGIAATLF</sequence>
<evidence type="ECO:0000313" key="3">
    <source>
        <dbReference type="EMBL" id="KDQ23195.1"/>
    </source>
</evidence>
<keyword evidence="2" id="KW-0732">Signal</keyword>
<feature type="signal peptide" evidence="2">
    <location>
        <begin position="1"/>
        <end position="27"/>
    </location>
</feature>
<feature type="region of interest" description="Disordered" evidence="1">
    <location>
        <begin position="156"/>
        <end position="180"/>
    </location>
</feature>
<dbReference type="OrthoDB" id="3108187at2759"/>
<dbReference type="VEuPathDB" id="FungiDB:PLEOSDRAFT_1114327"/>
<protein>
    <recommendedName>
        <fullName evidence="5">Expansin-like EG45 domain-containing protein</fullName>
    </recommendedName>
</protein>
<evidence type="ECO:0008006" key="5">
    <source>
        <dbReference type="Google" id="ProtNLM"/>
    </source>
</evidence>
<dbReference type="AlphaFoldDB" id="A0A067N895"/>
<proteinExistence type="predicted"/>
<feature type="chain" id="PRO_5001646351" description="Expansin-like EG45 domain-containing protein" evidence="2">
    <location>
        <begin position="28"/>
        <end position="312"/>
    </location>
</feature>
<dbReference type="InParanoid" id="A0A067N895"/>
<organism evidence="3 4">
    <name type="scientific">Pleurotus ostreatus (strain PC15)</name>
    <name type="common">Oyster mushroom</name>
    <dbReference type="NCBI Taxonomy" id="1137138"/>
    <lineage>
        <taxon>Eukaryota</taxon>
        <taxon>Fungi</taxon>
        <taxon>Dikarya</taxon>
        <taxon>Basidiomycota</taxon>
        <taxon>Agaricomycotina</taxon>
        <taxon>Agaricomycetes</taxon>
        <taxon>Agaricomycetidae</taxon>
        <taxon>Agaricales</taxon>
        <taxon>Pleurotineae</taxon>
        <taxon>Pleurotaceae</taxon>
        <taxon>Pleurotus</taxon>
    </lineage>
</organism>
<dbReference type="EMBL" id="KL198013">
    <property type="protein sequence ID" value="KDQ23195.1"/>
    <property type="molecule type" value="Genomic_DNA"/>
</dbReference>
<accession>A0A067N895</accession>
<dbReference type="HOGENOM" id="CLU_891733_0_0_1"/>
<evidence type="ECO:0000313" key="4">
    <source>
        <dbReference type="Proteomes" id="UP000027073"/>
    </source>
</evidence>
<evidence type="ECO:0000256" key="1">
    <source>
        <dbReference type="SAM" id="MobiDB-lite"/>
    </source>
</evidence>
<reference evidence="4" key="1">
    <citation type="journal article" date="2014" name="Proc. Natl. Acad. Sci. U.S.A.">
        <title>Extensive sampling of basidiomycete genomes demonstrates inadequacy of the white-rot/brown-rot paradigm for wood decay fungi.</title>
        <authorList>
            <person name="Riley R."/>
            <person name="Salamov A.A."/>
            <person name="Brown D.W."/>
            <person name="Nagy L.G."/>
            <person name="Floudas D."/>
            <person name="Held B.W."/>
            <person name="Levasseur A."/>
            <person name="Lombard V."/>
            <person name="Morin E."/>
            <person name="Otillar R."/>
            <person name="Lindquist E.A."/>
            <person name="Sun H."/>
            <person name="LaButti K.M."/>
            <person name="Schmutz J."/>
            <person name="Jabbour D."/>
            <person name="Luo H."/>
            <person name="Baker S.E."/>
            <person name="Pisabarro A.G."/>
            <person name="Walton J.D."/>
            <person name="Blanchette R.A."/>
            <person name="Henrissat B."/>
            <person name="Martin F."/>
            <person name="Cullen D."/>
            <person name="Hibbett D.S."/>
            <person name="Grigoriev I.V."/>
        </authorList>
    </citation>
    <scope>NUCLEOTIDE SEQUENCE [LARGE SCALE GENOMIC DNA]</scope>
    <source>
        <strain evidence="4">PC15</strain>
    </source>
</reference>